<reference evidence="5 6" key="1">
    <citation type="submission" date="2020-08" db="EMBL/GenBank/DDBJ databases">
        <authorList>
            <person name="Liu C."/>
            <person name="Sun Q."/>
        </authorList>
    </citation>
    <scope>NUCLEOTIDE SEQUENCE [LARGE SCALE GENOMIC DNA]</scope>
    <source>
        <strain evidence="5 6">NSJ-4</strain>
    </source>
</reference>
<accession>A0A7G9FLF5</accession>
<evidence type="ECO:0000313" key="6">
    <source>
        <dbReference type="Proteomes" id="UP000515819"/>
    </source>
</evidence>
<dbReference type="InterPro" id="IPR020449">
    <property type="entry name" value="Tscrpt_reg_AraC-type_HTH"/>
</dbReference>
<dbReference type="SMART" id="SM00342">
    <property type="entry name" value="HTH_ARAC"/>
    <property type="match status" value="1"/>
</dbReference>
<evidence type="ECO:0000256" key="3">
    <source>
        <dbReference type="ARBA" id="ARBA00023163"/>
    </source>
</evidence>
<evidence type="ECO:0000256" key="2">
    <source>
        <dbReference type="ARBA" id="ARBA00023125"/>
    </source>
</evidence>
<evidence type="ECO:0000256" key="1">
    <source>
        <dbReference type="ARBA" id="ARBA00023015"/>
    </source>
</evidence>
<protein>
    <submittedName>
        <fullName evidence="5">Helix-turn-helix transcriptional regulator</fullName>
    </submittedName>
</protein>
<dbReference type="RefSeq" id="WP_117780094.1">
    <property type="nucleotide sequence ID" value="NZ_CP060632.1"/>
</dbReference>
<feature type="domain" description="HTH araC/xylS-type" evidence="4">
    <location>
        <begin position="184"/>
        <end position="282"/>
    </location>
</feature>
<dbReference type="Pfam" id="PF12833">
    <property type="entry name" value="HTH_18"/>
    <property type="match status" value="1"/>
</dbReference>
<dbReference type="InterPro" id="IPR018060">
    <property type="entry name" value="HTH_AraC"/>
</dbReference>
<dbReference type="Pfam" id="PF02311">
    <property type="entry name" value="AraC_binding"/>
    <property type="match status" value="1"/>
</dbReference>
<dbReference type="Gene3D" id="1.10.10.60">
    <property type="entry name" value="Homeodomain-like"/>
    <property type="match status" value="2"/>
</dbReference>
<dbReference type="InterPro" id="IPR014710">
    <property type="entry name" value="RmlC-like_jellyroll"/>
</dbReference>
<dbReference type="PROSITE" id="PS01124">
    <property type="entry name" value="HTH_ARAC_FAMILY_2"/>
    <property type="match status" value="1"/>
</dbReference>
<dbReference type="InterPro" id="IPR018062">
    <property type="entry name" value="HTH_AraC-typ_CS"/>
</dbReference>
<dbReference type="SUPFAM" id="SSF46689">
    <property type="entry name" value="Homeodomain-like"/>
    <property type="match status" value="2"/>
</dbReference>
<gene>
    <name evidence="5" type="ORF">H9Q76_11820</name>
</gene>
<keyword evidence="3" id="KW-0804">Transcription</keyword>
<dbReference type="Proteomes" id="UP000515819">
    <property type="component" value="Chromosome"/>
</dbReference>
<evidence type="ECO:0000259" key="4">
    <source>
        <dbReference type="PROSITE" id="PS01124"/>
    </source>
</evidence>
<keyword evidence="6" id="KW-1185">Reference proteome</keyword>
<dbReference type="EMBL" id="CP060632">
    <property type="protein sequence ID" value="QNL99386.1"/>
    <property type="molecule type" value="Genomic_DNA"/>
</dbReference>
<dbReference type="InterPro" id="IPR037923">
    <property type="entry name" value="HTH-like"/>
</dbReference>
<dbReference type="Gene3D" id="2.60.120.10">
    <property type="entry name" value="Jelly Rolls"/>
    <property type="match status" value="1"/>
</dbReference>
<sequence length="296" mass="33944">MALNLDGSYEQIKFHDYESVLLYNNTQYETYVPHWHASTEIIMPVKGDYTIICNGTNYYLKERDILIIAPGTVHSIPACHGQRYIFLADFFHYIKSDCFSTIQAALSPVTLINGNTLPEIHDTCAQLISSCAEEYFGENRFRETAVFHFLVQLFLLVGRTLSDESAVFHDISPDKKRHYTEAFSSVCEYIHQHYAENLCVDTAASMTGFSKYHFLRLFKQFAGDTFYHYVNAQRIYHACLLLSDPEKNITEVAMSCGFHSISSFLRIFKLQKGCTPTEFRRIHNTTNTSITLPASD</sequence>
<keyword evidence="1" id="KW-0805">Transcription regulation</keyword>
<dbReference type="InterPro" id="IPR009057">
    <property type="entry name" value="Homeodomain-like_sf"/>
</dbReference>
<dbReference type="GO" id="GO:0003700">
    <property type="term" value="F:DNA-binding transcription factor activity"/>
    <property type="evidence" value="ECO:0007669"/>
    <property type="project" value="InterPro"/>
</dbReference>
<dbReference type="PANTHER" id="PTHR43280">
    <property type="entry name" value="ARAC-FAMILY TRANSCRIPTIONAL REGULATOR"/>
    <property type="match status" value="1"/>
</dbReference>
<keyword evidence="2" id="KW-0238">DNA-binding</keyword>
<dbReference type="GO" id="GO:0043565">
    <property type="term" value="F:sequence-specific DNA binding"/>
    <property type="evidence" value="ECO:0007669"/>
    <property type="project" value="InterPro"/>
</dbReference>
<evidence type="ECO:0000313" key="5">
    <source>
        <dbReference type="EMBL" id="QNL99386.1"/>
    </source>
</evidence>
<dbReference type="PANTHER" id="PTHR43280:SF27">
    <property type="entry name" value="TRANSCRIPTIONAL REGULATOR MTLR"/>
    <property type="match status" value="1"/>
</dbReference>
<dbReference type="PROSITE" id="PS00041">
    <property type="entry name" value="HTH_ARAC_FAMILY_1"/>
    <property type="match status" value="1"/>
</dbReference>
<dbReference type="PRINTS" id="PR00032">
    <property type="entry name" value="HTHARAC"/>
</dbReference>
<dbReference type="AlphaFoldDB" id="A0A7G9FLF5"/>
<dbReference type="KEGG" id="wcp:H9Q76_11820"/>
<proteinExistence type="predicted"/>
<dbReference type="SUPFAM" id="SSF51215">
    <property type="entry name" value="Regulatory protein AraC"/>
    <property type="match status" value="1"/>
</dbReference>
<name>A0A7G9FLF5_9FIRM</name>
<dbReference type="InterPro" id="IPR003313">
    <property type="entry name" value="AraC-bd"/>
</dbReference>
<organism evidence="5 6">
    <name type="scientific">Wujia chipingensis</name>
    <dbReference type="NCBI Taxonomy" id="2763670"/>
    <lineage>
        <taxon>Bacteria</taxon>
        <taxon>Bacillati</taxon>
        <taxon>Bacillota</taxon>
        <taxon>Clostridia</taxon>
        <taxon>Lachnospirales</taxon>
        <taxon>Lachnospiraceae</taxon>
        <taxon>Wujia</taxon>
    </lineage>
</organism>